<keyword evidence="4" id="KW-0418">Kinase</keyword>
<protein>
    <recommendedName>
        <fullName evidence="7">Protein kinase domain-containing protein</fullName>
    </recommendedName>
</protein>
<feature type="binding site" evidence="6">
    <location>
        <position position="121"/>
    </location>
    <ligand>
        <name>ATP</name>
        <dbReference type="ChEBI" id="CHEBI:30616"/>
    </ligand>
</feature>
<dbReference type="PANTHER" id="PTHR27002">
    <property type="entry name" value="RECEPTOR-LIKE SERINE/THREONINE-PROTEIN KINASE SD1-8"/>
    <property type="match status" value="1"/>
</dbReference>
<dbReference type="GO" id="GO:0004713">
    <property type="term" value="F:protein tyrosine kinase activity"/>
    <property type="evidence" value="ECO:0007669"/>
    <property type="project" value="InterPro"/>
</dbReference>
<reference evidence="8 9" key="1">
    <citation type="journal article" date="2020" name="Mol. Plant">
        <title>The Chromosome-Based Rubber Tree Genome Provides New Insights into Spurge Genome Evolution and Rubber Biosynthesis.</title>
        <authorList>
            <person name="Liu J."/>
            <person name="Shi C."/>
            <person name="Shi C.C."/>
            <person name="Li W."/>
            <person name="Zhang Q.J."/>
            <person name="Zhang Y."/>
            <person name="Li K."/>
            <person name="Lu H.F."/>
            <person name="Shi C."/>
            <person name="Zhu S.T."/>
            <person name="Xiao Z.Y."/>
            <person name="Nan H."/>
            <person name="Yue Y."/>
            <person name="Zhu X.G."/>
            <person name="Wu Y."/>
            <person name="Hong X.N."/>
            <person name="Fan G.Y."/>
            <person name="Tong Y."/>
            <person name="Zhang D."/>
            <person name="Mao C.L."/>
            <person name="Liu Y.L."/>
            <person name="Hao S.J."/>
            <person name="Liu W.Q."/>
            <person name="Lv M.Q."/>
            <person name="Zhang H.B."/>
            <person name="Liu Y."/>
            <person name="Hu-Tang G.R."/>
            <person name="Wang J.P."/>
            <person name="Wang J.H."/>
            <person name="Sun Y.H."/>
            <person name="Ni S.B."/>
            <person name="Chen W.B."/>
            <person name="Zhang X.C."/>
            <person name="Jiao Y.N."/>
            <person name="Eichler E.E."/>
            <person name="Li G.H."/>
            <person name="Liu X."/>
            <person name="Gao L.Z."/>
        </authorList>
    </citation>
    <scope>NUCLEOTIDE SEQUENCE [LARGE SCALE GENOMIC DNA]</scope>
    <source>
        <strain evidence="9">cv. GT1</strain>
        <tissue evidence="8">Leaf</tissue>
    </source>
</reference>
<organism evidence="8 9">
    <name type="scientific">Hevea brasiliensis</name>
    <name type="common">Para rubber tree</name>
    <name type="synonym">Siphonia brasiliensis</name>
    <dbReference type="NCBI Taxonomy" id="3981"/>
    <lineage>
        <taxon>Eukaryota</taxon>
        <taxon>Viridiplantae</taxon>
        <taxon>Streptophyta</taxon>
        <taxon>Embryophyta</taxon>
        <taxon>Tracheophyta</taxon>
        <taxon>Spermatophyta</taxon>
        <taxon>Magnoliopsida</taxon>
        <taxon>eudicotyledons</taxon>
        <taxon>Gunneridae</taxon>
        <taxon>Pentapetalae</taxon>
        <taxon>rosids</taxon>
        <taxon>fabids</taxon>
        <taxon>Malpighiales</taxon>
        <taxon>Euphorbiaceae</taxon>
        <taxon>Crotonoideae</taxon>
        <taxon>Micrandreae</taxon>
        <taxon>Hevea</taxon>
    </lineage>
</organism>
<dbReference type="SMART" id="SM00219">
    <property type="entry name" value="TyrKc"/>
    <property type="match status" value="1"/>
</dbReference>
<accession>A0A6A6KTY4</accession>
<evidence type="ECO:0000256" key="1">
    <source>
        <dbReference type="ARBA" id="ARBA00022527"/>
    </source>
</evidence>
<dbReference type="GO" id="GO:0004674">
    <property type="term" value="F:protein serine/threonine kinase activity"/>
    <property type="evidence" value="ECO:0007669"/>
    <property type="project" value="UniProtKB-KW"/>
</dbReference>
<dbReference type="FunFam" id="3.30.200.20:FF:000162">
    <property type="entry name" value="Adenine nucleotide alpha hydrolase-like domain kinase"/>
    <property type="match status" value="1"/>
</dbReference>
<dbReference type="InterPro" id="IPR020635">
    <property type="entry name" value="Tyr_kinase_cat_dom"/>
</dbReference>
<evidence type="ECO:0000256" key="5">
    <source>
        <dbReference type="ARBA" id="ARBA00022840"/>
    </source>
</evidence>
<evidence type="ECO:0000256" key="2">
    <source>
        <dbReference type="ARBA" id="ARBA00022679"/>
    </source>
</evidence>
<name>A0A6A6KTY4_HEVBR</name>
<keyword evidence="9" id="KW-1185">Reference proteome</keyword>
<evidence type="ECO:0000259" key="7">
    <source>
        <dbReference type="PROSITE" id="PS50011"/>
    </source>
</evidence>
<dbReference type="SUPFAM" id="SSF56112">
    <property type="entry name" value="Protein kinase-like (PK-like)"/>
    <property type="match status" value="1"/>
</dbReference>
<evidence type="ECO:0000256" key="3">
    <source>
        <dbReference type="ARBA" id="ARBA00022741"/>
    </source>
</evidence>
<proteinExistence type="predicted"/>
<feature type="domain" description="Protein kinase" evidence="7">
    <location>
        <begin position="93"/>
        <end position="269"/>
    </location>
</feature>
<sequence length="269" mass="30758">MLQDLFHSVVRLEVEEELSSQAVISDMRQTVSTLLRIFRPHHLHLQDQLQQEQKEEFKAIGKFKKLFIRALHSKDAESLQFDFGTVRIATNDFSEANKLGQGGFGTVYKGRLPNGQDIAVKRLSRESAQGELEFKNEVILVAKLQHKNLVRLLDPVKRAHLDWETRYKIISGMLEVFFTFMKILDFGLFTVISKLSWRNWNEGTALNLIDPTLTVGSRSEMMRCIHIGLLCVQEHEANRPTMAQVVTMLSTYSITLPVPSKPAFLCTVN</sequence>
<dbReference type="InterPro" id="IPR000719">
    <property type="entry name" value="Prot_kinase_dom"/>
</dbReference>
<evidence type="ECO:0000256" key="6">
    <source>
        <dbReference type="PROSITE-ProRule" id="PRU10141"/>
    </source>
</evidence>
<dbReference type="PANTHER" id="PTHR27002:SF1104">
    <property type="entry name" value="CYSTEINE-RICH RECEPTOR-LIKE PROTEIN KINASE 27-RELATED"/>
    <property type="match status" value="1"/>
</dbReference>
<dbReference type="Gene3D" id="1.10.510.10">
    <property type="entry name" value="Transferase(Phosphotransferase) domain 1"/>
    <property type="match status" value="1"/>
</dbReference>
<dbReference type="InterPro" id="IPR011009">
    <property type="entry name" value="Kinase-like_dom_sf"/>
</dbReference>
<dbReference type="GO" id="GO:0005886">
    <property type="term" value="C:plasma membrane"/>
    <property type="evidence" value="ECO:0007669"/>
    <property type="project" value="TreeGrafter"/>
</dbReference>
<keyword evidence="1" id="KW-0723">Serine/threonine-protein kinase</keyword>
<dbReference type="InterPro" id="IPR017441">
    <property type="entry name" value="Protein_kinase_ATP_BS"/>
</dbReference>
<comment type="caution">
    <text evidence="8">The sequence shown here is derived from an EMBL/GenBank/DDBJ whole genome shotgun (WGS) entry which is preliminary data.</text>
</comment>
<evidence type="ECO:0000313" key="8">
    <source>
        <dbReference type="EMBL" id="KAF2291513.1"/>
    </source>
</evidence>
<dbReference type="EMBL" id="JAAGAX010000015">
    <property type="protein sequence ID" value="KAF2291513.1"/>
    <property type="molecule type" value="Genomic_DNA"/>
</dbReference>
<dbReference type="GO" id="GO:0005524">
    <property type="term" value="F:ATP binding"/>
    <property type="evidence" value="ECO:0007669"/>
    <property type="project" value="UniProtKB-UniRule"/>
</dbReference>
<dbReference type="PROSITE" id="PS50011">
    <property type="entry name" value="PROTEIN_KINASE_DOM"/>
    <property type="match status" value="1"/>
</dbReference>
<dbReference type="AlphaFoldDB" id="A0A6A6KTY4"/>
<keyword evidence="2" id="KW-0808">Transferase</keyword>
<evidence type="ECO:0000256" key="4">
    <source>
        <dbReference type="ARBA" id="ARBA00022777"/>
    </source>
</evidence>
<dbReference type="Gene3D" id="3.30.200.20">
    <property type="entry name" value="Phosphorylase Kinase, domain 1"/>
    <property type="match status" value="1"/>
</dbReference>
<dbReference type="Pfam" id="PF00069">
    <property type="entry name" value="Pkinase"/>
    <property type="match status" value="1"/>
</dbReference>
<keyword evidence="5 6" id="KW-0067">ATP-binding</keyword>
<dbReference type="Proteomes" id="UP000467840">
    <property type="component" value="Chromosome 2"/>
</dbReference>
<dbReference type="PROSITE" id="PS00107">
    <property type="entry name" value="PROTEIN_KINASE_ATP"/>
    <property type="match status" value="1"/>
</dbReference>
<keyword evidence="3 6" id="KW-0547">Nucleotide-binding</keyword>
<evidence type="ECO:0000313" key="9">
    <source>
        <dbReference type="Proteomes" id="UP000467840"/>
    </source>
</evidence>
<gene>
    <name evidence="8" type="ORF">GH714_025018</name>
</gene>